<dbReference type="SMART" id="SM00404">
    <property type="entry name" value="PTPc_motif"/>
    <property type="match status" value="1"/>
</dbReference>
<dbReference type="PROSITE" id="PS50055">
    <property type="entry name" value="TYR_PHOSPHATASE_PTP"/>
    <property type="match status" value="1"/>
</dbReference>
<reference evidence="6" key="2">
    <citation type="submission" date="2025-09" db="UniProtKB">
        <authorList>
            <consortium name="Ensembl"/>
        </authorList>
    </citation>
    <scope>IDENTIFICATION</scope>
</reference>
<dbReference type="Gene3D" id="3.90.190.10">
    <property type="entry name" value="Protein tyrosine phosphatase superfamily"/>
    <property type="match status" value="1"/>
</dbReference>
<dbReference type="InterPro" id="IPR029021">
    <property type="entry name" value="Prot-tyrosine_phosphatase-like"/>
</dbReference>
<dbReference type="EC" id="3.1.3.48" evidence="1"/>
<organism evidence="6 7">
    <name type="scientific">Cyanistes caeruleus</name>
    <name type="common">Eurasian blue tit</name>
    <name type="synonym">Parus caeruleus</name>
    <dbReference type="NCBI Taxonomy" id="156563"/>
    <lineage>
        <taxon>Eukaryota</taxon>
        <taxon>Metazoa</taxon>
        <taxon>Chordata</taxon>
        <taxon>Craniata</taxon>
        <taxon>Vertebrata</taxon>
        <taxon>Euteleostomi</taxon>
        <taxon>Archelosauria</taxon>
        <taxon>Archosauria</taxon>
        <taxon>Dinosauria</taxon>
        <taxon>Saurischia</taxon>
        <taxon>Theropoda</taxon>
        <taxon>Coelurosauria</taxon>
        <taxon>Aves</taxon>
        <taxon>Neognathae</taxon>
        <taxon>Neoaves</taxon>
        <taxon>Telluraves</taxon>
        <taxon>Australaves</taxon>
        <taxon>Passeriformes</taxon>
        <taxon>Paridae</taxon>
        <taxon>Cyanistes</taxon>
    </lineage>
</organism>
<evidence type="ECO:0000259" key="4">
    <source>
        <dbReference type="PROSITE" id="PS50055"/>
    </source>
</evidence>
<feature type="domain" description="Tyrosine-protein phosphatase" evidence="4">
    <location>
        <begin position="77"/>
        <end position="340"/>
    </location>
</feature>
<dbReference type="InterPro" id="IPR000242">
    <property type="entry name" value="PTP_cat"/>
</dbReference>
<dbReference type="PRINTS" id="PR00700">
    <property type="entry name" value="PRTYPHPHTASE"/>
</dbReference>
<evidence type="ECO:0000259" key="5">
    <source>
        <dbReference type="PROSITE" id="PS50056"/>
    </source>
</evidence>
<protein>
    <recommendedName>
        <fullName evidence="1">protein-tyrosine-phosphatase</fullName>
        <ecNumber evidence="1">3.1.3.48</ecNumber>
    </recommendedName>
</protein>
<keyword evidence="3" id="KW-0732">Signal</keyword>
<evidence type="ECO:0000313" key="7">
    <source>
        <dbReference type="Proteomes" id="UP000694410"/>
    </source>
</evidence>
<dbReference type="GO" id="GO:0004725">
    <property type="term" value="F:protein tyrosine phosphatase activity"/>
    <property type="evidence" value="ECO:0007669"/>
    <property type="project" value="UniProtKB-EC"/>
</dbReference>
<dbReference type="AlphaFoldDB" id="A0A8C0UZ91"/>
<reference evidence="6" key="1">
    <citation type="submission" date="2025-08" db="UniProtKB">
        <authorList>
            <consortium name="Ensembl"/>
        </authorList>
    </citation>
    <scope>IDENTIFICATION</scope>
</reference>
<evidence type="ECO:0000256" key="1">
    <source>
        <dbReference type="ARBA" id="ARBA00013064"/>
    </source>
</evidence>
<accession>A0A8C0UZ91</accession>
<feature type="domain" description="Tyrosine specific protein phosphatases" evidence="5">
    <location>
        <begin position="259"/>
        <end position="331"/>
    </location>
</feature>
<proteinExistence type="predicted"/>
<evidence type="ECO:0000256" key="2">
    <source>
        <dbReference type="ARBA" id="ARBA00022912"/>
    </source>
</evidence>
<dbReference type="InterPro" id="IPR003595">
    <property type="entry name" value="Tyr_Pase_cat"/>
</dbReference>
<dbReference type="Proteomes" id="UP000694410">
    <property type="component" value="Unplaced"/>
</dbReference>
<dbReference type="Ensembl" id="ENSCCET00000023604.1">
    <property type="protein sequence ID" value="ENSCCEP00000015205.1"/>
    <property type="gene ID" value="ENSCCEG00000014399.1"/>
</dbReference>
<dbReference type="Pfam" id="PF00102">
    <property type="entry name" value="Y_phosphatase"/>
    <property type="match status" value="1"/>
</dbReference>
<dbReference type="PANTHER" id="PTHR19134">
    <property type="entry name" value="RECEPTOR-TYPE TYROSINE-PROTEIN PHOSPHATASE"/>
    <property type="match status" value="1"/>
</dbReference>
<evidence type="ECO:0000313" key="6">
    <source>
        <dbReference type="Ensembl" id="ENSCCEP00000015205.1"/>
    </source>
</evidence>
<dbReference type="InterPro" id="IPR050348">
    <property type="entry name" value="Protein-Tyr_Phosphatase"/>
</dbReference>
<dbReference type="InterPro" id="IPR000387">
    <property type="entry name" value="Tyr_Pase_dom"/>
</dbReference>
<dbReference type="SUPFAM" id="SSF52799">
    <property type="entry name" value="(Phosphotyrosine protein) phosphatases II"/>
    <property type="match status" value="1"/>
</dbReference>
<dbReference type="PROSITE" id="PS50056">
    <property type="entry name" value="TYR_PHOSPHATASE_2"/>
    <property type="match status" value="1"/>
</dbReference>
<dbReference type="SMART" id="SM00194">
    <property type="entry name" value="PTPc"/>
    <property type="match status" value="1"/>
</dbReference>
<evidence type="ECO:0000256" key="3">
    <source>
        <dbReference type="SAM" id="SignalP"/>
    </source>
</evidence>
<keyword evidence="7" id="KW-1185">Reference proteome</keyword>
<dbReference type="PANTHER" id="PTHR19134:SF449">
    <property type="entry name" value="TYROSINE-PROTEIN PHOSPHATASE 1"/>
    <property type="match status" value="1"/>
</dbReference>
<name>A0A8C0UZ91_CYACU</name>
<keyword evidence="2" id="KW-0904">Protein phosphatase</keyword>
<sequence length="351" mass="39577">MILSGLLKLLAVSQSRAACNEKCLASGIRSRKEQYSFLYEALLEGLLCGSTGVPLESIATLVHSLGEAETSGHNSVLEKEFKALQRFSELFQLLPCREAEKPRNQPKNRKPGILPADSCRPILMSSVNADGSPAYINAVFASTYTEEERIIITQLPFPTTLVDFWALVWDYTCTSVVVLNQLQELDKTYVQFWPTQGEDDYGRFHVQLIAEEPGAGFTTWTLVLSNRQQPKKSAVEIQLHQLTDWPMQQHLPPHPDTIISLLGKVETHHRQSQDGHILVTCWDGASRSGIFCAASFLCEQIQSEGIVDVSQAVRMLKRRRRQFIKDVEQYGLCYELALSYLNSFETYGNFK</sequence>
<feature type="signal peptide" evidence="3">
    <location>
        <begin position="1"/>
        <end position="17"/>
    </location>
</feature>
<keyword evidence="2" id="KW-0378">Hydrolase</keyword>
<feature type="chain" id="PRO_5034026224" description="protein-tyrosine-phosphatase" evidence="3">
    <location>
        <begin position="18"/>
        <end position="351"/>
    </location>
</feature>
<dbReference type="FunFam" id="3.90.190.10:FF:000262">
    <property type="entry name" value="Uncharacterized protein"/>
    <property type="match status" value="1"/>
</dbReference>